<dbReference type="NCBIfam" id="TIGR01124">
    <property type="entry name" value="ilvA_2Cterm"/>
    <property type="match status" value="1"/>
</dbReference>
<dbReference type="FunFam" id="3.40.50.1100:FF:000005">
    <property type="entry name" value="Threonine dehydratase catabolic"/>
    <property type="match status" value="1"/>
</dbReference>
<keyword evidence="10 11" id="KW-0100">Branched-chain amino acid biosynthesis</keyword>
<dbReference type="InterPro" id="IPR050147">
    <property type="entry name" value="Ser/Thr_Dehydratase"/>
</dbReference>
<dbReference type="PROSITE" id="PS00165">
    <property type="entry name" value="DEHYDRATASE_SER_THR"/>
    <property type="match status" value="1"/>
</dbReference>
<name>A0A5A7SJ32_CUCMM</name>
<evidence type="ECO:0000256" key="4">
    <source>
        <dbReference type="ARBA" id="ARBA00010869"/>
    </source>
</evidence>
<proteinExistence type="inferred from homology"/>
<dbReference type="Proteomes" id="UP000321393">
    <property type="component" value="Unassembled WGS sequence"/>
</dbReference>
<evidence type="ECO:0000256" key="8">
    <source>
        <dbReference type="ARBA" id="ARBA00022898"/>
    </source>
</evidence>
<reference evidence="13 14" key="1">
    <citation type="submission" date="2019-08" db="EMBL/GenBank/DDBJ databases">
        <title>Draft genome sequences of two oriental melons (Cucumis melo L. var makuwa).</title>
        <authorList>
            <person name="Kwon S.-Y."/>
        </authorList>
    </citation>
    <scope>NUCLEOTIDE SEQUENCE [LARGE SCALE GENOMIC DNA]</scope>
    <source>
        <strain evidence="14">cv. SW 3</strain>
        <tissue evidence="13">Leaf</tissue>
    </source>
</reference>
<dbReference type="OrthoDB" id="4418812at2759"/>
<evidence type="ECO:0000256" key="9">
    <source>
        <dbReference type="ARBA" id="ARBA00023239"/>
    </source>
</evidence>
<dbReference type="GO" id="GO:0003941">
    <property type="term" value="F:L-serine ammonia-lyase activity"/>
    <property type="evidence" value="ECO:0007669"/>
    <property type="project" value="UniProtKB-ARBA"/>
</dbReference>
<evidence type="ECO:0000256" key="10">
    <source>
        <dbReference type="ARBA" id="ARBA00023304"/>
    </source>
</evidence>
<dbReference type="SUPFAM" id="SSF55021">
    <property type="entry name" value="ACT-like"/>
    <property type="match status" value="2"/>
</dbReference>
<comment type="similarity">
    <text evidence="4 11">Belongs to the serine/threonine dehydratase family.</text>
</comment>
<gene>
    <name evidence="13" type="ORF">E6C27_scaffold541G001640</name>
</gene>
<evidence type="ECO:0000256" key="3">
    <source>
        <dbReference type="ARBA" id="ARBA00004810"/>
    </source>
</evidence>
<dbReference type="Gene3D" id="3.40.1020.10">
    <property type="entry name" value="Biosynthetic Threonine Deaminase, Domain 3"/>
    <property type="match status" value="1"/>
</dbReference>
<dbReference type="InterPro" id="IPR000634">
    <property type="entry name" value="Ser/Thr_deHydtase_PyrdxlP-BS"/>
</dbReference>
<keyword evidence="8 11" id="KW-0663">Pyridoxal phosphate</keyword>
<dbReference type="Gene3D" id="3.40.50.1100">
    <property type="match status" value="2"/>
</dbReference>
<dbReference type="InterPro" id="IPR001926">
    <property type="entry name" value="TrpB-like_PALP"/>
</dbReference>
<comment type="caution">
    <text evidence="13">The sequence shown here is derived from an EMBL/GenBank/DDBJ whole genome shotgun (WGS) entry which is preliminary data.</text>
</comment>
<evidence type="ECO:0000313" key="14">
    <source>
        <dbReference type="Proteomes" id="UP000321393"/>
    </source>
</evidence>
<dbReference type="GO" id="GO:0030170">
    <property type="term" value="F:pyridoxal phosphate binding"/>
    <property type="evidence" value="ECO:0007669"/>
    <property type="project" value="InterPro"/>
</dbReference>
<sequence>MESFLLTTNPLLGRNSSLSSLPSSSSSISTQLNSKVEIIRRRIEKVNTTTTHVPTSIVASSASKRKTGKGLSANVAVDGSVATVGTVKDVSWTEVQYESGSIGHRAPPPAEVDKDKQMEYITKILGSKVYDVAVETPLELAPLLSTQIGINLYLKREDAQQVFSFKIRGAYNMISQLPKDQLANGVICASAGNHAQGVALSAQRLKIKAQIVMPTTTPAIKVEAVKRLGGKVIQEGETFDESQKIAKEISSRLGITFIPPFDNEDVIAGQGTVGMEIGRQMRGKIHAIIVPIGGGGLAAGIVSFYKLVYPEVKVFGVEPNDENSMAQALYRDEIVNVTDIGHFADGVAVQQVGDETFRICRELLDDVILVTKEEISAAIKDMFSDERSILEPSGALSIAAAKAYCKYNNITGVNIVAVCSGANMNFDQLREISDIANVDQSIICTILPETPGSLQQLTDMVSSSILYITEMTYRFSSGSQDAVVVYKVSAVGTELEDMVEMLNTAGFTTYTLNDNPVVKNHLRYMTGGRADLENETLFRFTFPERKGALKHFFKDFKQSWNVSLFHHRAQGILTSDVLIGVQLEKSEEKDFHEHLRKVGYKYEVVPQDDAAQVLAKL</sequence>
<evidence type="ECO:0000259" key="12">
    <source>
        <dbReference type="PROSITE" id="PS51672"/>
    </source>
</evidence>
<dbReference type="STRING" id="1194695.A0A5A7SJ32"/>
<dbReference type="GO" id="GO:0004794">
    <property type="term" value="F:threonine deaminase activity"/>
    <property type="evidence" value="ECO:0007669"/>
    <property type="project" value="UniProtKB-UniRule"/>
</dbReference>
<keyword evidence="5 11" id="KW-0028">Amino-acid biosynthesis</keyword>
<dbReference type="PANTHER" id="PTHR48078:SF11">
    <property type="entry name" value="THREONINE DEHYDRATASE, MITOCHONDRIAL"/>
    <property type="match status" value="1"/>
</dbReference>
<protein>
    <recommendedName>
        <fullName evidence="11">Threonine dehydratase</fullName>
        <ecNumber evidence="11">4.3.1.19</ecNumber>
    </recommendedName>
    <alternativeName>
        <fullName evidence="11">Threonine deaminase</fullName>
    </alternativeName>
</protein>
<evidence type="ECO:0000256" key="6">
    <source>
        <dbReference type="ARBA" id="ARBA00022624"/>
    </source>
</evidence>
<dbReference type="InterPro" id="IPR045865">
    <property type="entry name" value="ACT-like_dom_sf"/>
</dbReference>
<keyword evidence="7" id="KW-0677">Repeat</keyword>
<evidence type="ECO:0000256" key="1">
    <source>
        <dbReference type="ARBA" id="ARBA00001274"/>
    </source>
</evidence>
<dbReference type="PROSITE" id="PS51672">
    <property type="entry name" value="ACT_LIKE"/>
    <property type="match status" value="2"/>
</dbReference>
<evidence type="ECO:0000313" key="13">
    <source>
        <dbReference type="EMBL" id="KAA0025309.1"/>
    </source>
</evidence>
<comment type="pathway">
    <text evidence="3 11">Amino-acid biosynthesis; L-isoleucine biosynthesis; 2-oxobutanoate from L-threonine: step 1/1.</text>
</comment>
<dbReference type="UniPathway" id="UPA00047">
    <property type="reaction ID" value="UER00054"/>
</dbReference>
<feature type="domain" description="ACT-like" evidence="12">
    <location>
        <begin position="536"/>
        <end position="607"/>
    </location>
</feature>
<keyword evidence="9 11" id="KW-0456">Lyase</keyword>
<dbReference type="InterPro" id="IPR036052">
    <property type="entry name" value="TrpB-like_PALP_sf"/>
</dbReference>
<dbReference type="GO" id="GO:0006565">
    <property type="term" value="P:L-serine catabolic process"/>
    <property type="evidence" value="ECO:0007669"/>
    <property type="project" value="TreeGrafter"/>
</dbReference>
<dbReference type="InterPro" id="IPR038110">
    <property type="entry name" value="TD_ACT-like_sf"/>
</dbReference>
<dbReference type="Pfam" id="PF00291">
    <property type="entry name" value="PALP"/>
    <property type="match status" value="1"/>
</dbReference>
<comment type="catalytic activity">
    <reaction evidence="1 11">
        <text>L-threonine = 2-oxobutanoate + NH4(+)</text>
        <dbReference type="Rhea" id="RHEA:22108"/>
        <dbReference type="ChEBI" id="CHEBI:16763"/>
        <dbReference type="ChEBI" id="CHEBI:28938"/>
        <dbReference type="ChEBI" id="CHEBI:57926"/>
        <dbReference type="EC" id="4.3.1.19"/>
    </reaction>
</comment>
<dbReference type="Pfam" id="PF00585">
    <property type="entry name" value="Thr_dehydrat_C"/>
    <property type="match status" value="2"/>
</dbReference>
<dbReference type="GO" id="GO:0006567">
    <property type="term" value="P:L-threonine catabolic process"/>
    <property type="evidence" value="ECO:0007669"/>
    <property type="project" value="TreeGrafter"/>
</dbReference>
<dbReference type="AlphaFoldDB" id="A0A5A7SJ32"/>
<dbReference type="PANTHER" id="PTHR48078">
    <property type="entry name" value="THREONINE DEHYDRATASE, MITOCHONDRIAL-RELATED"/>
    <property type="match status" value="1"/>
</dbReference>
<dbReference type="SUPFAM" id="SSF53686">
    <property type="entry name" value="Tryptophan synthase beta subunit-like PLP-dependent enzymes"/>
    <property type="match status" value="1"/>
</dbReference>
<accession>A0A5A7SJ32</accession>
<evidence type="ECO:0000256" key="5">
    <source>
        <dbReference type="ARBA" id="ARBA00022605"/>
    </source>
</evidence>
<dbReference type="NCBIfam" id="NF006674">
    <property type="entry name" value="PRK09224.1"/>
    <property type="match status" value="1"/>
</dbReference>
<evidence type="ECO:0000256" key="2">
    <source>
        <dbReference type="ARBA" id="ARBA00001933"/>
    </source>
</evidence>
<dbReference type="InterPro" id="IPR005787">
    <property type="entry name" value="Thr_deHydtase_biosynth"/>
</dbReference>
<evidence type="ECO:0000256" key="7">
    <source>
        <dbReference type="ARBA" id="ARBA00022737"/>
    </source>
</evidence>
<dbReference type="InterPro" id="IPR001721">
    <property type="entry name" value="TD_ACT-like"/>
</dbReference>
<dbReference type="CDD" id="cd01562">
    <property type="entry name" value="Thr-dehyd"/>
    <property type="match status" value="1"/>
</dbReference>
<dbReference type="EC" id="4.3.1.19" evidence="11"/>
<organism evidence="13 14">
    <name type="scientific">Cucumis melo var. makuwa</name>
    <name type="common">Oriental melon</name>
    <dbReference type="NCBI Taxonomy" id="1194695"/>
    <lineage>
        <taxon>Eukaryota</taxon>
        <taxon>Viridiplantae</taxon>
        <taxon>Streptophyta</taxon>
        <taxon>Embryophyta</taxon>
        <taxon>Tracheophyta</taxon>
        <taxon>Spermatophyta</taxon>
        <taxon>Magnoliopsida</taxon>
        <taxon>eudicotyledons</taxon>
        <taxon>Gunneridae</taxon>
        <taxon>Pentapetalae</taxon>
        <taxon>rosids</taxon>
        <taxon>fabids</taxon>
        <taxon>Cucurbitales</taxon>
        <taxon>Cucurbitaceae</taxon>
        <taxon>Benincaseae</taxon>
        <taxon>Cucumis</taxon>
    </lineage>
</organism>
<feature type="domain" description="ACT-like" evidence="12">
    <location>
        <begin position="441"/>
        <end position="514"/>
    </location>
</feature>
<dbReference type="EMBL" id="SSTE01023315">
    <property type="protein sequence ID" value="KAA0025309.1"/>
    <property type="molecule type" value="Genomic_DNA"/>
</dbReference>
<keyword evidence="6 11" id="KW-0412">Isoleucine biosynthesis</keyword>
<dbReference type="GO" id="GO:0009097">
    <property type="term" value="P:isoleucine biosynthetic process"/>
    <property type="evidence" value="ECO:0007669"/>
    <property type="project" value="UniProtKB-UniRule"/>
</dbReference>
<evidence type="ECO:0000256" key="11">
    <source>
        <dbReference type="RuleBase" id="RU362012"/>
    </source>
</evidence>
<comment type="cofactor">
    <cofactor evidence="2 11">
        <name>pyridoxal 5'-phosphate</name>
        <dbReference type="ChEBI" id="CHEBI:597326"/>
    </cofactor>
</comment>